<dbReference type="Pfam" id="PF03088">
    <property type="entry name" value="Str_synth"/>
    <property type="match status" value="1"/>
</dbReference>
<evidence type="ECO:0000313" key="6">
    <source>
        <dbReference type="EMBL" id="KAI7740360.1"/>
    </source>
</evidence>
<comment type="subcellular location">
    <subcellularLocation>
        <location evidence="1">Vacuole</location>
    </subcellularLocation>
</comment>
<protein>
    <recommendedName>
        <fullName evidence="5">Strictosidine synthase conserved region domain-containing protein</fullName>
    </recommendedName>
</protein>
<dbReference type="Pfam" id="PF20067">
    <property type="entry name" value="SSL_N"/>
    <property type="match status" value="1"/>
</dbReference>
<organism evidence="6 7">
    <name type="scientific">Ambrosia artemisiifolia</name>
    <name type="common">Common ragweed</name>
    <dbReference type="NCBI Taxonomy" id="4212"/>
    <lineage>
        <taxon>Eukaryota</taxon>
        <taxon>Viridiplantae</taxon>
        <taxon>Streptophyta</taxon>
        <taxon>Embryophyta</taxon>
        <taxon>Tracheophyta</taxon>
        <taxon>Spermatophyta</taxon>
        <taxon>Magnoliopsida</taxon>
        <taxon>eudicotyledons</taxon>
        <taxon>Gunneridae</taxon>
        <taxon>Pentapetalae</taxon>
        <taxon>asterids</taxon>
        <taxon>campanulids</taxon>
        <taxon>Asterales</taxon>
        <taxon>Asteraceae</taxon>
        <taxon>Asteroideae</taxon>
        <taxon>Heliantheae alliance</taxon>
        <taxon>Heliantheae</taxon>
        <taxon>Ambrosia</taxon>
    </lineage>
</organism>
<evidence type="ECO:0000256" key="2">
    <source>
        <dbReference type="ARBA" id="ARBA00009191"/>
    </source>
</evidence>
<dbReference type="GO" id="GO:0016787">
    <property type="term" value="F:hydrolase activity"/>
    <property type="evidence" value="ECO:0007669"/>
    <property type="project" value="TreeGrafter"/>
</dbReference>
<keyword evidence="3" id="KW-0926">Vacuole</keyword>
<dbReference type="PANTHER" id="PTHR10426:SF68">
    <property type="entry name" value="OS07G0614000 PROTEIN"/>
    <property type="match status" value="1"/>
</dbReference>
<reference evidence="6" key="1">
    <citation type="submission" date="2022-06" db="EMBL/GenBank/DDBJ databases">
        <title>Uncovering the hologenomic basis of an extraordinary plant invasion.</title>
        <authorList>
            <person name="Bieker V.C."/>
            <person name="Martin M.D."/>
            <person name="Gilbert T."/>
            <person name="Hodgins K."/>
            <person name="Battlay P."/>
            <person name="Petersen B."/>
            <person name="Wilson J."/>
        </authorList>
    </citation>
    <scope>NUCLEOTIDE SEQUENCE</scope>
    <source>
        <strain evidence="6">AA19_3_7</strain>
        <tissue evidence="6">Leaf</tissue>
    </source>
</reference>
<evidence type="ECO:0000256" key="4">
    <source>
        <dbReference type="ARBA" id="ARBA00023180"/>
    </source>
</evidence>
<dbReference type="Proteomes" id="UP001206925">
    <property type="component" value="Unassembled WGS sequence"/>
</dbReference>
<feature type="non-terminal residue" evidence="6">
    <location>
        <position position="305"/>
    </location>
</feature>
<dbReference type="EMBL" id="JAMZMK010008454">
    <property type="protein sequence ID" value="KAI7740360.1"/>
    <property type="molecule type" value="Genomic_DNA"/>
</dbReference>
<keyword evidence="4" id="KW-0325">Glycoprotein</keyword>
<keyword evidence="7" id="KW-1185">Reference proteome</keyword>
<evidence type="ECO:0000256" key="1">
    <source>
        <dbReference type="ARBA" id="ARBA00004116"/>
    </source>
</evidence>
<dbReference type="SUPFAM" id="SSF63829">
    <property type="entry name" value="Calcium-dependent phosphotriesterase"/>
    <property type="match status" value="1"/>
</dbReference>
<dbReference type="GO" id="GO:0012505">
    <property type="term" value="C:endomembrane system"/>
    <property type="evidence" value="ECO:0007669"/>
    <property type="project" value="TreeGrafter"/>
</dbReference>
<sequence>MEFGVIAVSFVLVSALAVTLQVFFYSPLSPDILELPHDHSSHLFAPNNDLQKVIKIGEGILNKPEGLCLDQKGMLYTATRDGWIKRLHTNGTCENWKKIHDRDTLLGLIVTKAGDLVVCDTEEGLIKVSEDGAVTAIATHMNGENIKFADDVAEAGDGSLYFSIASTKFGLHDWPLDVLEAKPHGQLLKYDPATMETSLVLDRLGFANGVTVSSDQEFLVVCESWKCLKYWLKEEMKGKVEVFIDNLPGAPDNINVAPDGAVERSAMALNVGSDGKIIKRLDDPTGEVMAFVTSVLEFNGKLYFG</sequence>
<evidence type="ECO:0000313" key="7">
    <source>
        <dbReference type="Proteomes" id="UP001206925"/>
    </source>
</evidence>
<proteinExistence type="inferred from homology"/>
<evidence type="ECO:0000256" key="3">
    <source>
        <dbReference type="ARBA" id="ARBA00022554"/>
    </source>
</evidence>
<dbReference type="Gene3D" id="2.120.10.30">
    <property type="entry name" value="TolB, C-terminal domain"/>
    <property type="match status" value="1"/>
</dbReference>
<gene>
    <name evidence="6" type="ORF">M8C21_009433</name>
</gene>
<accession>A0AAD5CG81</accession>
<feature type="domain" description="Strictosidine synthase conserved region" evidence="5">
    <location>
        <begin position="157"/>
        <end position="235"/>
    </location>
</feature>
<dbReference type="PANTHER" id="PTHR10426">
    <property type="entry name" value="STRICTOSIDINE SYNTHASE-RELATED"/>
    <property type="match status" value="1"/>
</dbReference>
<comment type="similarity">
    <text evidence="2">Belongs to the strictosidine synthase family.</text>
</comment>
<dbReference type="InterPro" id="IPR018119">
    <property type="entry name" value="Strictosidine_synth_cons-reg"/>
</dbReference>
<dbReference type="GO" id="GO:0005773">
    <property type="term" value="C:vacuole"/>
    <property type="evidence" value="ECO:0007669"/>
    <property type="project" value="UniProtKB-SubCell"/>
</dbReference>
<dbReference type="AlphaFoldDB" id="A0AAD5CG81"/>
<dbReference type="InterPro" id="IPR011042">
    <property type="entry name" value="6-blade_b-propeller_TolB-like"/>
</dbReference>
<evidence type="ECO:0000259" key="5">
    <source>
        <dbReference type="Pfam" id="PF03088"/>
    </source>
</evidence>
<comment type="caution">
    <text evidence="6">The sequence shown here is derived from an EMBL/GenBank/DDBJ whole genome shotgun (WGS) entry which is preliminary data.</text>
</comment>
<name>A0AAD5CG81_AMBAR</name>